<evidence type="ECO:0000313" key="2">
    <source>
        <dbReference type="EMBL" id="SFR52119.1"/>
    </source>
</evidence>
<keyword evidence="1" id="KW-0812">Transmembrane</keyword>
<dbReference type="OrthoDB" id="68864at1644055"/>
<dbReference type="RefSeq" id="WP_089880205.1">
    <property type="nucleotide sequence ID" value="NZ_FOYS01000003.1"/>
</dbReference>
<organism evidence="2 3">
    <name type="scientific">Halogeometricum limi</name>
    <dbReference type="NCBI Taxonomy" id="555875"/>
    <lineage>
        <taxon>Archaea</taxon>
        <taxon>Methanobacteriati</taxon>
        <taxon>Methanobacteriota</taxon>
        <taxon>Stenosarchaea group</taxon>
        <taxon>Halobacteria</taxon>
        <taxon>Halobacteriales</taxon>
        <taxon>Haloferacaceae</taxon>
        <taxon>Halogeometricum</taxon>
    </lineage>
</organism>
<feature type="transmembrane region" description="Helical" evidence="1">
    <location>
        <begin position="47"/>
        <end position="68"/>
    </location>
</feature>
<keyword evidence="1" id="KW-0472">Membrane</keyword>
<dbReference type="Proteomes" id="UP000243250">
    <property type="component" value="Unassembled WGS sequence"/>
</dbReference>
<accession>A0A1I6HCF9</accession>
<proteinExistence type="predicted"/>
<dbReference type="EMBL" id="FOYS01000003">
    <property type="protein sequence ID" value="SFR52119.1"/>
    <property type="molecule type" value="Genomic_DNA"/>
</dbReference>
<evidence type="ECO:0000313" key="3">
    <source>
        <dbReference type="Proteomes" id="UP000243250"/>
    </source>
</evidence>
<gene>
    <name evidence="2" type="ORF">SAMN04488124_2054</name>
</gene>
<dbReference type="AlphaFoldDB" id="A0A1I6HCF9"/>
<protein>
    <submittedName>
        <fullName evidence="2">Uncharacterized protein</fullName>
    </submittedName>
</protein>
<sequence length="71" mass="7411">MTLPGAPVVRRNVAVGAVCATVLLVTTELVVPATLGGRTSVTAQYTLYLLTFSAWMAWFVLTGVAVLADAD</sequence>
<name>A0A1I6HCF9_9EURY</name>
<dbReference type="STRING" id="555875.SAMN04488124_2054"/>
<evidence type="ECO:0000256" key="1">
    <source>
        <dbReference type="SAM" id="Phobius"/>
    </source>
</evidence>
<reference evidence="3" key="1">
    <citation type="submission" date="2016-10" db="EMBL/GenBank/DDBJ databases">
        <authorList>
            <person name="Varghese N."/>
            <person name="Submissions S."/>
        </authorList>
    </citation>
    <scope>NUCLEOTIDE SEQUENCE [LARGE SCALE GENOMIC DNA]</scope>
    <source>
        <strain evidence="3">CGMCC 1.8711</strain>
    </source>
</reference>
<keyword evidence="1" id="KW-1133">Transmembrane helix</keyword>
<keyword evidence="3" id="KW-1185">Reference proteome</keyword>
<feature type="transmembrane region" description="Helical" evidence="1">
    <location>
        <begin position="12"/>
        <end position="35"/>
    </location>
</feature>